<dbReference type="Proteomes" id="UP000032737">
    <property type="component" value="Chromosome"/>
</dbReference>
<feature type="domain" description="YdhG-like" evidence="1">
    <location>
        <begin position="102"/>
        <end position="187"/>
    </location>
</feature>
<sequence>MFGEYMVYVDDKPMFLVCDNTVYVKKLDEIKSFFQPNEVGFPYVGAKEHYILDIENKALTLEVSRQLACLIDVAKPKRKKVMSSQTGEVLAYIENLDEENQVIMNHLRERLKQVFPNAVERLHYGVPSLFDEKPFFYYAAFKKHISIFPPLPQEHPLSDKIAPYKNDKGNLLFLKKNTIPYDLIVEVALALRECYTN</sequence>
<organism evidence="2 3">
    <name type="scientific">Acholeplasma brassicae</name>
    <dbReference type="NCBI Taxonomy" id="61635"/>
    <lineage>
        <taxon>Bacteria</taxon>
        <taxon>Bacillati</taxon>
        <taxon>Mycoplasmatota</taxon>
        <taxon>Mollicutes</taxon>
        <taxon>Acholeplasmatales</taxon>
        <taxon>Acholeplasmataceae</taxon>
        <taxon>Acholeplasma</taxon>
    </lineage>
</organism>
<dbReference type="EMBL" id="FO681348">
    <property type="protein sequence ID" value="CCV65520.1"/>
    <property type="molecule type" value="Genomic_DNA"/>
</dbReference>
<keyword evidence="3" id="KW-1185">Reference proteome</keyword>
<proteinExistence type="predicted"/>
<dbReference type="SUPFAM" id="SSF159888">
    <property type="entry name" value="YdhG-like"/>
    <property type="match status" value="1"/>
</dbReference>
<dbReference type="Gene3D" id="3.90.1150.200">
    <property type="match status" value="1"/>
</dbReference>
<evidence type="ECO:0000259" key="1">
    <source>
        <dbReference type="Pfam" id="PF08818"/>
    </source>
</evidence>
<evidence type="ECO:0000313" key="3">
    <source>
        <dbReference type="Proteomes" id="UP000032737"/>
    </source>
</evidence>
<dbReference type="Pfam" id="PF08818">
    <property type="entry name" value="DUF1801"/>
    <property type="match status" value="1"/>
</dbReference>
<dbReference type="STRING" id="61635.BN85304990"/>
<dbReference type="KEGG" id="abra:BN85304990"/>
<protein>
    <recommendedName>
        <fullName evidence="1">YdhG-like domain-containing protein</fullName>
    </recommendedName>
</protein>
<evidence type="ECO:0000313" key="2">
    <source>
        <dbReference type="EMBL" id="CCV65520.1"/>
    </source>
</evidence>
<dbReference type="InterPro" id="IPR014922">
    <property type="entry name" value="YdhG-like"/>
</dbReference>
<name>U4KMV6_9MOLU</name>
<dbReference type="AlphaFoldDB" id="U4KMV6"/>
<accession>U4KMV6</accession>
<reference evidence="2 3" key="1">
    <citation type="journal article" date="2013" name="J. Mol. Microbiol. Biotechnol.">
        <title>Analysis of the Complete Genomes of Acholeplasma brassicae , A. palmae and A. laidlawii and Their Comparison to the Obligate Parasites from ' Candidatus Phytoplasma'.</title>
        <authorList>
            <person name="Kube M."/>
            <person name="Siewert C."/>
            <person name="Migdoll A.M."/>
            <person name="Duduk B."/>
            <person name="Holz S."/>
            <person name="Rabus R."/>
            <person name="Seemuller E."/>
            <person name="Mitrovic J."/>
            <person name="Muller I."/>
            <person name="Buttner C."/>
            <person name="Reinhardt R."/>
        </authorList>
    </citation>
    <scope>NUCLEOTIDE SEQUENCE [LARGE SCALE GENOMIC DNA]</scope>
    <source>
        <strain evidence="3">0502</strain>
    </source>
</reference>
<dbReference type="SUPFAM" id="SSF159894">
    <property type="entry name" value="YgaC/TfoX-N like"/>
    <property type="match status" value="1"/>
</dbReference>
<gene>
    <name evidence="2" type="ORF">BN85304990</name>
</gene>
<dbReference type="HOGENOM" id="CLU_1381501_0_0_14"/>